<evidence type="ECO:0000259" key="13">
    <source>
        <dbReference type="Pfam" id="PF05658"/>
    </source>
</evidence>
<feature type="domain" description="Trimeric autotransporter adhesin YadA-like stalk" evidence="14">
    <location>
        <begin position="917"/>
        <end position="954"/>
    </location>
</feature>
<sequence length="1285" mass="125288">MNTIYRIVWNASVGKWVVASEFAKGRKKGGAKAKGLALAVALALPAGGAFAADACTTQNGEAGLVDETGACKVAAQPVAADAAVAGTSGYAGIMAQVDDAYVKVNGTGSAATANGATGIAIGNGAVSRQAINSVSGSGTAVGASSDAAGDFSTALGSLAVAGARGSNGVATASAATAVGVNANAIGDRSTAMGASAVAAGGYSTALGVLANVDATAANGVAVGVSANVKAGATNGVALGNGATVNDNVTGSVALGAGSLAARNNTVSVGSDTVKRQIVNVAAGTQDTDAVNVKQLNDATAYFDAKGGTYGSANASASAGNATAVGASAVASALSATALGSSAQATAQNTVAVGIMSAASGNNSVAVGWATEAAGESTALGGDADALASGATAIGRGAKVQAGATNSTALGIGAVVNQNVTGAVALGSGSVADRANTVSVGSGTVKRQIANVAAGTQDTDAVNVKQLNDALATQVDDTYVKVKGTSGAAAKVSGLDGNIALGYGADSSSSLQNNSVAIGTAAKAANNGAIAIGQRTAASGSGAMAFGVDATAESRNGLALGVRSVASGGNDTTALGVDSAATHTNGVALGAYSVTDRDNSVSVGDASKGLYRQITGVAAGTVDTDAVNLGQLKGAAGSIADAIGGGAAVNPDGSISAPTYNVGGTTVNSVGDAITNIDGRVTGNTTQIGELTNQFNEFVTNIGDTVVGEVGAVVYDDKAAKDRITLGGAEGTALTNLKDGELSAASTDAVTGAQLFATNERVGVVEGDITTINTNLGDLDARVTVNEGSITEIRNELADGSLGLVRQDADSRAITVAAGTDGTVVDFAGTAGARTLRGVAAGAVSADSTEAVNGAQLFETNARLGAVETGVGELTNQFNEFVTNIGDTVVGDIGAVVYDDKAAKDRITLGGAEGTALTNLKDGELSAASTDAVTGKQLHATNEKVQENADAIADLDTAVTHIDDRVTNIDGRVTNNTNQLTEISNKLENGSIGLVQQDAATGAITVAAGTGGGVVNVEGTDGARRLTGVANGREDADAATIAQLKAMGLVDPDGNPLAAVAYDDVSLGKVTLGGTGGTVITNLAPGVVGKGSTDAINGGQLYDLQQSLEGKIGDLDNRVGTIEQGIADGSIGGGDGGNGGGDWNNDAGGQPIQNVGNGVKDTDAANVGQLNERLQQAKEYTDSRFNALQSDFDSFRQDVDQRFGEVDKRIDRMSAISAAYAGMAINTAGLPGRNRLGVGIGAQNGKEAMAVGYQRVFGRQGNVSVSIGGAFSGNETSVSAGAGFGW</sequence>
<evidence type="ECO:0000259" key="15">
    <source>
        <dbReference type="Pfam" id="PF13018"/>
    </source>
</evidence>
<feature type="domain" description="Trimeric autotransporter adhesin YadA-like stalk" evidence="14">
    <location>
        <begin position="1079"/>
        <end position="1119"/>
    </location>
</feature>
<evidence type="ECO:0000256" key="7">
    <source>
        <dbReference type="ARBA" id="ARBA00022729"/>
    </source>
</evidence>
<evidence type="ECO:0000256" key="1">
    <source>
        <dbReference type="ARBA" id="ARBA00004241"/>
    </source>
</evidence>
<dbReference type="Gene3D" id="1.20.5.170">
    <property type="match status" value="3"/>
</dbReference>
<dbReference type="OrthoDB" id="1632057at2"/>
<dbReference type="InterPro" id="IPR024973">
    <property type="entry name" value="ESPR"/>
</dbReference>
<comment type="caution">
    <text evidence="16">The sequence shown here is derived from an EMBL/GenBank/DDBJ whole genome shotgun (WGS) entry which is preliminary data.</text>
</comment>
<evidence type="ECO:0000256" key="6">
    <source>
        <dbReference type="ARBA" id="ARBA00022692"/>
    </source>
</evidence>
<evidence type="ECO:0000259" key="12">
    <source>
        <dbReference type="Pfam" id="PF03895"/>
    </source>
</evidence>
<feature type="domain" description="Trimeric autotransporter adhesin YadA-like C-terminal membrane anchor" evidence="12">
    <location>
        <begin position="1228"/>
        <end position="1285"/>
    </location>
</feature>
<dbReference type="Pfam" id="PF13018">
    <property type="entry name" value="ESPR"/>
    <property type="match status" value="1"/>
</dbReference>
<feature type="region of interest" description="Disordered" evidence="11">
    <location>
        <begin position="1133"/>
        <end position="1161"/>
    </location>
</feature>
<feature type="domain" description="Trimeric autotransporter adhesin YadA-like stalk" evidence="14">
    <location>
        <begin position="276"/>
        <end position="317"/>
    </location>
</feature>
<dbReference type="Gene3D" id="3.30.1300.30">
    <property type="entry name" value="GSPII I/J protein-like"/>
    <property type="match status" value="1"/>
</dbReference>
<feature type="domain" description="Trimeric autotransporter adhesin YadA-like head" evidence="13">
    <location>
        <begin position="184"/>
        <end position="207"/>
    </location>
</feature>
<accession>A0A3N4VF29</accession>
<evidence type="ECO:0000313" key="17">
    <source>
        <dbReference type="Proteomes" id="UP000269708"/>
    </source>
</evidence>
<feature type="domain" description="Trimeric autotransporter adhesin YadA-like stalk" evidence="14">
    <location>
        <begin position="612"/>
        <end position="650"/>
    </location>
</feature>
<evidence type="ECO:0000313" key="16">
    <source>
        <dbReference type="EMBL" id="RPE81582.1"/>
    </source>
</evidence>
<dbReference type="Pfam" id="PF05658">
    <property type="entry name" value="YadA_head"/>
    <property type="match status" value="9"/>
</dbReference>
<dbReference type="SUPFAM" id="SSF101967">
    <property type="entry name" value="Adhesin YadA, collagen-binding domain"/>
    <property type="match status" value="3"/>
</dbReference>
<dbReference type="Gene3D" id="2.150.10.10">
    <property type="entry name" value="Serralysin-like metalloprotease, C-terminal"/>
    <property type="match status" value="4"/>
</dbReference>
<dbReference type="Proteomes" id="UP000269708">
    <property type="component" value="Unassembled WGS sequence"/>
</dbReference>
<evidence type="ECO:0000256" key="10">
    <source>
        <dbReference type="ARBA" id="ARBA00023237"/>
    </source>
</evidence>
<comment type="subcellular location">
    <subcellularLocation>
        <location evidence="2">Cell outer membrane</location>
    </subcellularLocation>
    <subcellularLocation>
        <location evidence="1">Cell surface</location>
    </subcellularLocation>
</comment>
<keyword evidence="7" id="KW-0732">Signal</keyword>
<feature type="domain" description="Trimeric autotransporter adhesin YadA-like head" evidence="13">
    <location>
        <begin position="537"/>
        <end position="561"/>
    </location>
</feature>
<keyword evidence="10" id="KW-0998">Cell outer membrane</keyword>
<dbReference type="Pfam" id="PF05662">
    <property type="entry name" value="YadA_stalk"/>
    <property type="match status" value="9"/>
</dbReference>
<proteinExistence type="inferred from homology"/>
<dbReference type="GO" id="GO:0009279">
    <property type="term" value="C:cell outer membrane"/>
    <property type="evidence" value="ECO:0007669"/>
    <property type="project" value="UniProtKB-SubCell"/>
</dbReference>
<gene>
    <name evidence="16" type="ORF">EDC50_0773</name>
</gene>
<keyword evidence="8" id="KW-0653">Protein transport</keyword>
<feature type="domain" description="Trimeric autotransporter adhesin YadA-like stalk" evidence="14">
    <location>
        <begin position="837"/>
        <end position="870"/>
    </location>
</feature>
<evidence type="ECO:0000256" key="2">
    <source>
        <dbReference type="ARBA" id="ARBA00004442"/>
    </source>
</evidence>
<evidence type="ECO:0000256" key="9">
    <source>
        <dbReference type="ARBA" id="ARBA00023136"/>
    </source>
</evidence>
<dbReference type="RefSeq" id="WP_123769120.1">
    <property type="nucleotide sequence ID" value="NZ_RKQN01000001.1"/>
</dbReference>
<evidence type="ECO:0000256" key="11">
    <source>
        <dbReference type="SAM" id="MobiDB-lite"/>
    </source>
</evidence>
<evidence type="ECO:0000256" key="5">
    <source>
        <dbReference type="ARBA" id="ARBA00022452"/>
    </source>
</evidence>
<keyword evidence="9" id="KW-0472">Membrane</keyword>
<protein>
    <submittedName>
        <fullName evidence="16">Trimeric autotransporter adhesin</fullName>
    </submittedName>
</protein>
<feature type="domain" description="Trimeric autotransporter adhesin YadA-like head" evidence="13">
    <location>
        <begin position="249"/>
        <end position="271"/>
    </location>
</feature>
<keyword evidence="5" id="KW-1134">Transmembrane beta strand</keyword>
<dbReference type="GO" id="GO:0009986">
    <property type="term" value="C:cell surface"/>
    <property type="evidence" value="ECO:0007669"/>
    <property type="project" value="UniProtKB-SubCell"/>
</dbReference>
<dbReference type="InterPro" id="IPR005594">
    <property type="entry name" value="YadA_C"/>
</dbReference>
<feature type="domain" description="Trimeric autotransporter adhesin YadA-like head" evidence="13">
    <location>
        <begin position="420"/>
        <end position="442"/>
    </location>
</feature>
<evidence type="ECO:0000256" key="8">
    <source>
        <dbReference type="ARBA" id="ARBA00022927"/>
    </source>
</evidence>
<keyword evidence="6" id="KW-0812">Transmembrane</keyword>
<feature type="domain" description="Trimeric autotransporter adhesin YadA-like head" evidence="13">
    <location>
        <begin position="138"/>
        <end position="158"/>
    </location>
</feature>
<evidence type="ECO:0000256" key="4">
    <source>
        <dbReference type="ARBA" id="ARBA00022448"/>
    </source>
</evidence>
<feature type="domain" description="Trimeric autotransporter adhesin YadA-like head" evidence="13">
    <location>
        <begin position="513"/>
        <end position="534"/>
    </location>
</feature>
<feature type="domain" description="Trimeric autotransporter adhesin YadA-like stalk" evidence="14">
    <location>
        <begin position="447"/>
        <end position="469"/>
    </location>
</feature>
<dbReference type="EMBL" id="RKQN01000001">
    <property type="protein sequence ID" value="RPE81582.1"/>
    <property type="molecule type" value="Genomic_DNA"/>
</dbReference>
<evidence type="ECO:0000259" key="14">
    <source>
        <dbReference type="Pfam" id="PF05662"/>
    </source>
</evidence>
<dbReference type="CDD" id="cd12820">
    <property type="entry name" value="LbR_YadA-like"/>
    <property type="match status" value="1"/>
</dbReference>
<name>A0A3N4VF29_9GAMM</name>
<feature type="domain" description="Trimeric autotransporter adhesin YadA-like head" evidence="13">
    <location>
        <begin position="344"/>
        <end position="368"/>
    </location>
</feature>
<reference evidence="16 17" key="1">
    <citation type="submission" date="2018-11" db="EMBL/GenBank/DDBJ databases">
        <title>Genomic Encyclopedia of Type Strains, Phase IV (KMG-IV): sequencing the most valuable type-strain genomes for metagenomic binning, comparative biology and taxonomic classification.</title>
        <authorList>
            <person name="Goeker M."/>
        </authorList>
    </citation>
    <scope>NUCLEOTIDE SEQUENCE [LARGE SCALE GENOMIC DNA]</scope>
    <source>
        <strain evidence="16 17">DSM 25623</strain>
    </source>
</reference>
<dbReference type="Pfam" id="PF03895">
    <property type="entry name" value="YadA_anchor"/>
    <property type="match status" value="1"/>
</dbReference>
<feature type="domain" description="Trimeric autotransporter adhesin YadA-like head" evidence="13">
    <location>
        <begin position="568"/>
        <end position="592"/>
    </location>
</feature>
<dbReference type="GO" id="GO:0015031">
    <property type="term" value="P:protein transport"/>
    <property type="evidence" value="ECO:0007669"/>
    <property type="project" value="UniProtKB-KW"/>
</dbReference>
<keyword evidence="17" id="KW-1185">Reference proteome</keyword>
<dbReference type="InterPro" id="IPR008640">
    <property type="entry name" value="Adhesin_Head_dom"/>
</dbReference>
<feature type="domain" description="Trimeric autotransporter adhesin YadA-like stalk" evidence="14">
    <location>
        <begin position="734"/>
        <end position="774"/>
    </location>
</feature>
<feature type="domain" description="ESPR" evidence="15">
    <location>
        <begin position="1"/>
        <end position="47"/>
    </location>
</feature>
<keyword evidence="4" id="KW-0813">Transport</keyword>
<dbReference type="SUPFAM" id="SSF54523">
    <property type="entry name" value="Pili subunits"/>
    <property type="match status" value="1"/>
</dbReference>
<feature type="domain" description="Trimeric autotransporter adhesin YadA-like stalk" evidence="14">
    <location>
        <begin position="1024"/>
        <end position="1046"/>
    </location>
</feature>
<dbReference type="Gene3D" id="6.10.250.2030">
    <property type="match status" value="1"/>
</dbReference>
<organism evidence="16 17">
    <name type="scientific">Vulcaniibacterium tengchongense</name>
    <dbReference type="NCBI Taxonomy" id="1273429"/>
    <lineage>
        <taxon>Bacteria</taxon>
        <taxon>Pseudomonadati</taxon>
        <taxon>Pseudomonadota</taxon>
        <taxon>Gammaproteobacteria</taxon>
        <taxon>Lysobacterales</taxon>
        <taxon>Lysobacteraceae</taxon>
        <taxon>Vulcaniibacterium</taxon>
    </lineage>
</organism>
<feature type="domain" description="Trimeric autotransporter adhesin YadA-like stalk" evidence="14">
    <location>
        <begin position="1151"/>
        <end position="1188"/>
    </location>
</feature>
<evidence type="ECO:0000256" key="3">
    <source>
        <dbReference type="ARBA" id="ARBA00005848"/>
    </source>
</evidence>
<feature type="domain" description="Trimeric autotransporter adhesin YadA-like head" evidence="13">
    <location>
        <begin position="375"/>
        <end position="397"/>
    </location>
</feature>
<comment type="similarity">
    <text evidence="3">Belongs to the autotransporter-2 (AT-2) (TC 1.B.40) family.</text>
</comment>
<dbReference type="InterPro" id="IPR011049">
    <property type="entry name" value="Serralysin-like_metalloprot_C"/>
</dbReference>
<dbReference type="InterPro" id="IPR008635">
    <property type="entry name" value="Coiled_stalk_dom"/>
</dbReference>
<dbReference type="InterPro" id="IPR045584">
    <property type="entry name" value="Pilin-like"/>
</dbReference>